<dbReference type="InterPro" id="IPR004631">
    <property type="entry name" value="4NH2But_aminotransferase_euk"/>
</dbReference>
<name>A0A0M9A1F2_9HYME</name>
<evidence type="ECO:0000256" key="11">
    <source>
        <dbReference type="ARBA" id="ARBA00031787"/>
    </source>
</evidence>
<dbReference type="PANTHER" id="PTHR43206">
    <property type="entry name" value="AMINOTRANSFERASE"/>
    <property type="match status" value="1"/>
</dbReference>
<keyword evidence="7 12" id="KW-0663">Pyridoxal phosphate</keyword>
<dbReference type="Gene3D" id="3.90.1150.10">
    <property type="entry name" value="Aspartate Aminotransferase, domain 1"/>
    <property type="match status" value="1"/>
</dbReference>
<evidence type="ECO:0000256" key="12">
    <source>
        <dbReference type="RuleBase" id="RU003560"/>
    </source>
</evidence>
<dbReference type="PANTHER" id="PTHR43206:SF1">
    <property type="entry name" value="4-AMINOBUTYRATE AMINOTRANSFERASE, MITOCHONDRIAL"/>
    <property type="match status" value="1"/>
</dbReference>
<dbReference type="GO" id="GO:0005739">
    <property type="term" value="C:mitochondrion"/>
    <property type="evidence" value="ECO:0007669"/>
    <property type="project" value="TreeGrafter"/>
</dbReference>
<evidence type="ECO:0000256" key="4">
    <source>
        <dbReference type="ARBA" id="ARBA00012912"/>
    </source>
</evidence>
<dbReference type="InterPro" id="IPR015421">
    <property type="entry name" value="PyrdxlP-dep_Trfase_major"/>
</dbReference>
<dbReference type="CDD" id="cd00610">
    <property type="entry name" value="OAT_like"/>
    <property type="match status" value="1"/>
</dbReference>
<organism evidence="13 14">
    <name type="scientific">Melipona quadrifasciata</name>
    <dbReference type="NCBI Taxonomy" id="166423"/>
    <lineage>
        <taxon>Eukaryota</taxon>
        <taxon>Metazoa</taxon>
        <taxon>Ecdysozoa</taxon>
        <taxon>Arthropoda</taxon>
        <taxon>Hexapoda</taxon>
        <taxon>Insecta</taxon>
        <taxon>Pterygota</taxon>
        <taxon>Neoptera</taxon>
        <taxon>Endopterygota</taxon>
        <taxon>Hymenoptera</taxon>
        <taxon>Apocrita</taxon>
        <taxon>Aculeata</taxon>
        <taxon>Apoidea</taxon>
        <taxon>Anthophila</taxon>
        <taxon>Apidae</taxon>
        <taxon>Melipona</taxon>
    </lineage>
</organism>
<evidence type="ECO:0000313" key="14">
    <source>
        <dbReference type="Proteomes" id="UP000053105"/>
    </source>
</evidence>
<gene>
    <name evidence="13" type="ORF">WN51_12830</name>
</gene>
<evidence type="ECO:0000256" key="3">
    <source>
        <dbReference type="ARBA" id="ARBA00012876"/>
    </source>
</evidence>
<dbReference type="GO" id="GO:0009450">
    <property type="term" value="P:gamma-aminobutyric acid catabolic process"/>
    <property type="evidence" value="ECO:0007669"/>
    <property type="project" value="TreeGrafter"/>
</dbReference>
<dbReference type="EMBL" id="KQ435763">
    <property type="protein sequence ID" value="KOX75380.1"/>
    <property type="molecule type" value="Genomic_DNA"/>
</dbReference>
<evidence type="ECO:0000256" key="6">
    <source>
        <dbReference type="ARBA" id="ARBA00022679"/>
    </source>
</evidence>
<evidence type="ECO:0000256" key="7">
    <source>
        <dbReference type="ARBA" id="ARBA00022898"/>
    </source>
</evidence>
<reference evidence="13 14" key="1">
    <citation type="submission" date="2015-07" db="EMBL/GenBank/DDBJ databases">
        <title>The genome of Melipona quadrifasciata.</title>
        <authorList>
            <person name="Pan H."/>
            <person name="Kapheim K."/>
        </authorList>
    </citation>
    <scope>NUCLEOTIDE SEQUENCE [LARGE SCALE GENOMIC DNA]</scope>
    <source>
        <strain evidence="13">0111107301</strain>
        <tissue evidence="13">Whole body</tissue>
    </source>
</reference>
<evidence type="ECO:0000256" key="1">
    <source>
        <dbReference type="ARBA" id="ARBA00001933"/>
    </source>
</evidence>
<sequence length="537" mass="60328">MQRYKEVRNDANISARFSNVTDEIGSTLKLISSRNKPVSQVTPYVKKSTEILLSLSLFGHAISWKRCLAVSLAEEPKKPVVITEIPGPRSRSLFQELNSIQQASSVQFFADYEKSVGNYIMDIDGNALLDVYMQISSMPLGYNHPAMLKALADPVNQKIIANRPALGVFPGKDWPDKLKKILLHKEIAPPGLSHITTMMCGSCSNENAFKTIFIWYAEKQRNGAPFTKEEMESCMTNQVPGTPRFSILSFKGAFHGRTLGSLSTTHSKYIHKIDIPAFDWPIASFPAYKYPLNENVRENQQEDERCLAQVEELFEKYKTEKKMPVAGVIAEPIQAEGGDNHASPEFFQELQRITKKHDAALLIDEVQTGGGPTGKMWCHEHFNLVSPPDLVTFSKKMQLGGYYHVESLRPKQSYRVFNTWMGDPSKIILLEAVLETIRKENLLHRVTTVGDYMLKQLTSLQNEFSTIINSIRGRGTFIAFNCVSPELRDAIVKKLLSKGIQAGGCGTAAIRLRPALTFTEQHANIFLDTLRSILKQQ</sequence>
<dbReference type="GO" id="GO:0047298">
    <property type="term" value="F:(S)-3-amino-2-methylpropionate transaminase activity"/>
    <property type="evidence" value="ECO:0007669"/>
    <property type="project" value="UniProtKB-EC"/>
</dbReference>
<evidence type="ECO:0000256" key="9">
    <source>
        <dbReference type="ARBA" id="ARBA00030204"/>
    </source>
</evidence>
<keyword evidence="14" id="KW-1185">Reference proteome</keyword>
<evidence type="ECO:0000256" key="8">
    <source>
        <dbReference type="ARBA" id="ARBA00029760"/>
    </source>
</evidence>
<protein>
    <recommendedName>
        <fullName evidence="10">(S)-3-amino-2-methylpropionate transaminase</fullName>
        <ecNumber evidence="4">2.6.1.19</ecNumber>
        <ecNumber evidence="3">2.6.1.22</ecNumber>
    </recommendedName>
    <alternativeName>
        <fullName evidence="11">GABA aminotransferase</fullName>
    </alternativeName>
    <alternativeName>
        <fullName evidence="9">Gamma-amino-N-butyrate transaminase</fullName>
    </alternativeName>
    <alternativeName>
        <fullName evidence="8">L-AIBAT</fullName>
    </alternativeName>
</protein>
<evidence type="ECO:0000256" key="2">
    <source>
        <dbReference type="ARBA" id="ARBA00008954"/>
    </source>
</evidence>
<dbReference type="Proteomes" id="UP000053105">
    <property type="component" value="Unassembled WGS sequence"/>
</dbReference>
<evidence type="ECO:0000256" key="5">
    <source>
        <dbReference type="ARBA" id="ARBA00022576"/>
    </source>
</evidence>
<dbReference type="Gene3D" id="3.40.640.10">
    <property type="entry name" value="Type I PLP-dependent aspartate aminotransferase-like (Major domain)"/>
    <property type="match status" value="1"/>
</dbReference>
<dbReference type="STRING" id="166423.A0A0M9A1F2"/>
<proteinExistence type="inferred from homology"/>
<dbReference type="InterPro" id="IPR015424">
    <property type="entry name" value="PyrdxlP-dep_Trfase"/>
</dbReference>
<comment type="cofactor">
    <cofactor evidence="1">
        <name>pyridoxal 5'-phosphate</name>
        <dbReference type="ChEBI" id="CHEBI:597326"/>
    </cofactor>
</comment>
<dbReference type="SUPFAM" id="SSF53383">
    <property type="entry name" value="PLP-dependent transferases"/>
    <property type="match status" value="1"/>
</dbReference>
<dbReference type="EC" id="2.6.1.19" evidence="4"/>
<dbReference type="NCBIfam" id="TIGR00699">
    <property type="entry name" value="GABAtrns_euk"/>
    <property type="match status" value="1"/>
</dbReference>
<evidence type="ECO:0000313" key="13">
    <source>
        <dbReference type="EMBL" id="KOX75380.1"/>
    </source>
</evidence>
<dbReference type="OrthoDB" id="5419315at2759"/>
<evidence type="ECO:0000256" key="10">
    <source>
        <dbReference type="ARBA" id="ARBA00030857"/>
    </source>
</evidence>
<dbReference type="GO" id="GO:0030170">
    <property type="term" value="F:pyridoxal phosphate binding"/>
    <property type="evidence" value="ECO:0007669"/>
    <property type="project" value="InterPro"/>
</dbReference>
<dbReference type="Pfam" id="PF00202">
    <property type="entry name" value="Aminotran_3"/>
    <property type="match status" value="1"/>
</dbReference>
<comment type="similarity">
    <text evidence="2 12">Belongs to the class-III pyridoxal-phosphate-dependent aminotransferase family.</text>
</comment>
<dbReference type="EC" id="2.6.1.22" evidence="3"/>
<dbReference type="AlphaFoldDB" id="A0A0M9A1F2"/>
<dbReference type="InterPro" id="IPR015422">
    <property type="entry name" value="PyrdxlP-dep_Trfase_small"/>
</dbReference>
<dbReference type="GO" id="GO:0034386">
    <property type="term" value="F:4-aminobutyrate:2-oxoglutarate transaminase activity"/>
    <property type="evidence" value="ECO:0007669"/>
    <property type="project" value="UniProtKB-EC"/>
</dbReference>
<keyword evidence="6 13" id="KW-0808">Transferase</keyword>
<dbReference type="FunFam" id="3.40.640.10:FF:000029">
    <property type="entry name" value="4-aminobutyrate aminotransferase, mitochondrial"/>
    <property type="match status" value="1"/>
</dbReference>
<dbReference type="InterPro" id="IPR005814">
    <property type="entry name" value="Aminotrans_3"/>
</dbReference>
<accession>A0A0M9A1F2</accession>
<keyword evidence="5 13" id="KW-0032">Aminotransferase</keyword>